<dbReference type="GO" id="GO:0030490">
    <property type="term" value="P:maturation of SSU-rRNA"/>
    <property type="evidence" value="ECO:0007669"/>
    <property type="project" value="TreeGrafter"/>
</dbReference>
<feature type="region of interest" description="Disordered" evidence="7">
    <location>
        <begin position="1"/>
        <end position="61"/>
    </location>
</feature>
<dbReference type="GO" id="GO:0032040">
    <property type="term" value="C:small-subunit processome"/>
    <property type="evidence" value="ECO:0007669"/>
    <property type="project" value="InterPro"/>
</dbReference>
<dbReference type="InterPro" id="IPR007276">
    <property type="entry name" value="Nop14"/>
</dbReference>
<evidence type="ECO:0000256" key="2">
    <source>
        <dbReference type="ARBA" id="ARBA00007466"/>
    </source>
</evidence>
<dbReference type="EMBL" id="JANBUO010000136">
    <property type="protein sequence ID" value="KAJ2807109.1"/>
    <property type="molecule type" value="Genomic_DNA"/>
</dbReference>
<sequence>MGKQNAIKRSSGNKQSALKKLRSALSTAGITGANSQPSKRELKRRRRAGQQKDTDKLDTRRKKLQAIQRALNPFELQVNRKKLDVLGLKRKDEVVNVAATRQKAAERRKQTLGKERERKGRLGGIVDQRIGENDPTMDPEERMLRRFTVERQRRSERNTSLYNLEDDSDVEGGIASLTHFGQALSEMTDDFEPMADDDNRQMDVDPEENSDGEQQPARKKTKAEVMQEIIAKSKQHKHEQQQQREQDDEERQELDDEFESVRGLLSFEDNVPENEEGDMQQQKHQAYDAHVRELTFEMRARPQDRLLTEEEKARDELERLERAERHRQRRMDGLPSGSESESDDDAPPRSRRGASRQPVADDLGDDFMPDAAEDEPVALLGAGLADTRASDDEEEEESGDEEDESSEDSGSDLSGDEEEASADADASAGDTQRAAAAADSKPSGGDSELPYTFPAPGDYAAWTELVGGYTPEQQLVVVRRLRTQYHIQLSPQNKPRLGKLAVILVDHLAALADRQHEPVSGTVLDELAAHIGQLASVDVEQFGEHCRQAVIGIHRRILADVRGSSNALRPSDCALMRLFVSVFSSSDRYHAVVTPMLVAICQYLAQHVFASLADVTAGLVLAAVVHESQRLSRRLVPEALNFLYAMLAASVCDPADPEDWAGSPNPLSRRQRDALALLRVRKDASAENDAGVAPVRWSWLSEPHCDHLSPAQQYGILKASLLLMRRFVDCYFALPAFAECFAPLSPLLEKISQRLPLHFRLQQQQQSGASAPTEVRTVLTDLQNHVAELLTQSLAKRQPLRLQYHRPLAIESVAPKFESSYNLDHHYDPDRSRNEMVKLRRQVARERRGAVRELRRDAQFVAAQRLDEQLEKDRLYKDKMKKAWSVLENDQSEMKKLDKLKIKERKAKVPK</sequence>
<organism evidence="8 9">
    <name type="scientific">Coemansia guatemalensis</name>
    <dbReference type="NCBI Taxonomy" id="2761395"/>
    <lineage>
        <taxon>Eukaryota</taxon>
        <taxon>Fungi</taxon>
        <taxon>Fungi incertae sedis</taxon>
        <taxon>Zoopagomycota</taxon>
        <taxon>Kickxellomycotina</taxon>
        <taxon>Kickxellomycetes</taxon>
        <taxon>Kickxellales</taxon>
        <taxon>Kickxellaceae</taxon>
        <taxon>Coemansia</taxon>
    </lineage>
</organism>
<feature type="compositionally biased region" description="Low complexity" evidence="7">
    <location>
        <begin position="423"/>
        <end position="439"/>
    </location>
</feature>
<dbReference type="Pfam" id="PF04147">
    <property type="entry name" value="Nop14"/>
    <property type="match status" value="1"/>
</dbReference>
<dbReference type="Proteomes" id="UP001140094">
    <property type="component" value="Unassembled WGS sequence"/>
</dbReference>
<feature type="region of interest" description="Disordered" evidence="7">
    <location>
        <begin position="183"/>
        <end position="452"/>
    </location>
</feature>
<comment type="function">
    <text evidence="6">Involved in nucleolar processing of pre-18S ribosomal RNA. Has a role in the nuclear export of 40S pre-ribosomal subunit to the cytoplasm.</text>
</comment>
<comment type="caution">
    <text evidence="8">The sequence shown here is derived from an EMBL/GenBank/DDBJ whole genome shotgun (WGS) entry which is preliminary data.</text>
</comment>
<feature type="compositionally biased region" description="Acidic residues" evidence="7">
    <location>
        <begin position="362"/>
        <end position="376"/>
    </location>
</feature>
<proteinExistence type="inferred from homology"/>
<keyword evidence="5" id="KW-0539">Nucleus</keyword>
<reference evidence="8" key="1">
    <citation type="submission" date="2022-07" db="EMBL/GenBank/DDBJ databases">
        <title>Phylogenomic reconstructions and comparative analyses of Kickxellomycotina fungi.</title>
        <authorList>
            <person name="Reynolds N.K."/>
            <person name="Stajich J.E."/>
            <person name="Barry K."/>
            <person name="Grigoriev I.V."/>
            <person name="Crous P."/>
            <person name="Smith M.E."/>
        </authorList>
    </citation>
    <scope>NUCLEOTIDE SEQUENCE</scope>
    <source>
        <strain evidence="8">NRRL 1565</strain>
    </source>
</reference>
<keyword evidence="9" id="KW-1185">Reference proteome</keyword>
<evidence type="ECO:0000313" key="9">
    <source>
        <dbReference type="Proteomes" id="UP001140094"/>
    </source>
</evidence>
<dbReference type="PANTHER" id="PTHR23183">
    <property type="entry name" value="NOP14"/>
    <property type="match status" value="1"/>
</dbReference>
<dbReference type="OrthoDB" id="441771at2759"/>
<keyword evidence="3" id="KW-0690">Ribosome biogenesis</keyword>
<feature type="region of interest" description="Disordered" evidence="7">
    <location>
        <begin position="101"/>
        <end position="143"/>
    </location>
</feature>
<feature type="compositionally biased region" description="Acidic residues" evidence="7">
    <location>
        <begin position="187"/>
        <end position="196"/>
    </location>
</feature>
<evidence type="ECO:0000256" key="1">
    <source>
        <dbReference type="ARBA" id="ARBA00004604"/>
    </source>
</evidence>
<feature type="compositionally biased region" description="Polar residues" evidence="7">
    <location>
        <begin position="7"/>
        <end position="16"/>
    </location>
</feature>
<comment type="subcellular location">
    <subcellularLocation>
        <location evidence="1">Nucleus</location>
        <location evidence="1">Nucleolus</location>
    </subcellularLocation>
</comment>
<evidence type="ECO:0000256" key="6">
    <source>
        <dbReference type="ARBA" id="ARBA00024695"/>
    </source>
</evidence>
<evidence type="ECO:0000256" key="3">
    <source>
        <dbReference type="ARBA" id="ARBA00022517"/>
    </source>
</evidence>
<feature type="compositionally biased region" description="Basic and acidic residues" evidence="7">
    <location>
        <begin position="285"/>
        <end position="324"/>
    </location>
</feature>
<evidence type="ECO:0000256" key="4">
    <source>
        <dbReference type="ARBA" id="ARBA00022552"/>
    </source>
</evidence>
<feature type="compositionally biased region" description="Polar residues" evidence="7">
    <location>
        <begin position="24"/>
        <end position="37"/>
    </location>
</feature>
<feature type="compositionally biased region" description="Acidic residues" evidence="7">
    <location>
        <begin position="246"/>
        <end position="258"/>
    </location>
</feature>
<evidence type="ECO:0000256" key="5">
    <source>
        <dbReference type="ARBA" id="ARBA00023242"/>
    </source>
</evidence>
<accession>A0A9W8I4E6</accession>
<feature type="compositionally biased region" description="Acidic residues" evidence="7">
    <location>
        <begin position="391"/>
        <end position="422"/>
    </location>
</feature>
<evidence type="ECO:0000256" key="7">
    <source>
        <dbReference type="SAM" id="MobiDB-lite"/>
    </source>
</evidence>
<feature type="compositionally biased region" description="Basic and acidic residues" evidence="7">
    <location>
        <begin position="103"/>
        <end position="120"/>
    </location>
</feature>
<protein>
    <submittedName>
        <fullName evidence="8">Nucleolar complex protein 14</fullName>
    </submittedName>
</protein>
<gene>
    <name evidence="8" type="primary">NOP14</name>
    <name evidence="8" type="ORF">H4R20_001418</name>
</gene>
<dbReference type="AlphaFoldDB" id="A0A9W8I4E6"/>
<keyword evidence="4" id="KW-0698">rRNA processing</keyword>
<dbReference type="GO" id="GO:0030692">
    <property type="term" value="C:Noc4p-Nop14p complex"/>
    <property type="evidence" value="ECO:0007669"/>
    <property type="project" value="TreeGrafter"/>
</dbReference>
<name>A0A9W8I4E6_9FUNG</name>
<comment type="similarity">
    <text evidence="2">Belongs to the NOP14 family.</text>
</comment>
<dbReference type="PANTHER" id="PTHR23183:SF0">
    <property type="entry name" value="NUCLEOLAR PROTEIN 14"/>
    <property type="match status" value="1"/>
</dbReference>
<evidence type="ECO:0000313" key="8">
    <source>
        <dbReference type="EMBL" id="KAJ2807109.1"/>
    </source>
</evidence>